<name>A0ACC5X3D6_PANGG</name>
<reference evidence="1 2" key="1">
    <citation type="journal article" date="2022" name="bioRxiv">
        <title>An ancient truncated duplication of the anti-Mullerian hormone receptor type 2 gene is a potential conserved master sex determinant in the Pangasiidae catfish family.</title>
        <authorList>
            <person name="Wen M."/>
            <person name="Pan Q."/>
            <person name="Jouanno E."/>
            <person name="Montfort J."/>
            <person name="Zahm M."/>
            <person name="Cabau C."/>
            <person name="Klopp C."/>
            <person name="Iampietro C."/>
            <person name="Roques C."/>
            <person name="Bouchez O."/>
            <person name="Castinel A."/>
            <person name="Donnadieu C."/>
            <person name="Parrinello H."/>
            <person name="Poncet C."/>
            <person name="Belmonte E."/>
            <person name="Gautier V."/>
            <person name="Avarre J.-C."/>
            <person name="Dugue R."/>
            <person name="Gustiano R."/>
            <person name="Ha T.T.T."/>
            <person name="Campet M."/>
            <person name="Sriphairoj K."/>
            <person name="Ribolli J."/>
            <person name="de Almeida F.L."/>
            <person name="Desvignes T."/>
            <person name="Postlethwait J.H."/>
            <person name="Bucao C.F."/>
            <person name="Robinson-Rechavi M."/>
            <person name="Bobe J."/>
            <person name="Herpin A."/>
            <person name="Guiguen Y."/>
        </authorList>
    </citation>
    <scope>NUCLEOTIDE SEQUENCE [LARGE SCALE GENOMIC DNA]</scope>
    <source>
        <strain evidence="1">YG-Dec2019</strain>
    </source>
</reference>
<sequence length="437" mass="49696">MLIEVCAGEDTMTGDGGEYLRVEDLRELGDDSLSGQYLDGMSYLSHNLDRAHYTSPHLGYQRDGVLIEDMITSHQVYKIMHLGMQTASTNICERMGRSQELSEFKRGTVIGCHLCNKSIREIFSLLNIPRSTVSGIITKWKQLGTTATQPRSGRPRKITERGQCMLRRTVRRSRQLSAESITTDLQTSCGLQISSRTVRRELHGMGFHGRAAASKPHITKCNAKRQMQWCKARRHWTLEQWRRVFWSDESRFSVWQSDGRVWVWRLPGERYLPDCIMPSVKCGGGGIMVWGCFSGVGLGPLVPVKGTLNASAYQDILDNFMLPTLWEQFRDGPFLFQHDCAPVHKARSIKTWMSEFGVEEVDWPAQSPELNPIEHLWDELERRLRARPSRPTSVPDLTNALLEEWSKIPINTLLNLVESLPRRVEAVIAAKGGPTPY</sequence>
<protein>
    <submittedName>
        <fullName evidence="1">Uncharacterized protein</fullName>
    </submittedName>
</protein>
<keyword evidence="2" id="KW-1185">Reference proteome</keyword>
<proteinExistence type="predicted"/>
<dbReference type="EMBL" id="CM040467">
    <property type="protein sequence ID" value="MCI4385839.1"/>
    <property type="molecule type" value="Genomic_DNA"/>
</dbReference>
<comment type="caution">
    <text evidence="1">The sequence shown here is derived from an EMBL/GenBank/DDBJ whole genome shotgun (WGS) entry which is preliminary data.</text>
</comment>
<accession>A0ACC5X3D6</accession>
<evidence type="ECO:0000313" key="1">
    <source>
        <dbReference type="EMBL" id="MCI4385839.1"/>
    </source>
</evidence>
<dbReference type="Proteomes" id="UP000829447">
    <property type="component" value="Linkage Group LG14"/>
</dbReference>
<evidence type="ECO:0000313" key="2">
    <source>
        <dbReference type="Proteomes" id="UP000829447"/>
    </source>
</evidence>
<organism evidence="1 2">
    <name type="scientific">Pangasianodon gigas</name>
    <name type="common">Mekong giant catfish</name>
    <name type="synonym">Pangasius gigas</name>
    <dbReference type="NCBI Taxonomy" id="30993"/>
    <lineage>
        <taxon>Eukaryota</taxon>
        <taxon>Metazoa</taxon>
        <taxon>Chordata</taxon>
        <taxon>Craniata</taxon>
        <taxon>Vertebrata</taxon>
        <taxon>Euteleostomi</taxon>
        <taxon>Actinopterygii</taxon>
        <taxon>Neopterygii</taxon>
        <taxon>Teleostei</taxon>
        <taxon>Ostariophysi</taxon>
        <taxon>Siluriformes</taxon>
        <taxon>Pangasiidae</taxon>
        <taxon>Pangasianodon</taxon>
    </lineage>
</organism>
<gene>
    <name evidence="1" type="ORF">PGIGA_G00055410</name>
</gene>